<proteinExistence type="predicted"/>
<accession>A0A5N5UKY0</accession>
<dbReference type="SUPFAM" id="SSF52266">
    <property type="entry name" value="SGNH hydrolase"/>
    <property type="match status" value="1"/>
</dbReference>
<dbReference type="InterPro" id="IPR036514">
    <property type="entry name" value="SGNH_hydro_sf"/>
</dbReference>
<gene>
    <name evidence="1" type="ORF">DP108_04925</name>
</gene>
<organism evidence="1 2">
    <name type="scientific">Halosegnis rubeus</name>
    <dbReference type="NCBI Taxonomy" id="2212850"/>
    <lineage>
        <taxon>Archaea</taxon>
        <taxon>Methanobacteriati</taxon>
        <taxon>Methanobacteriota</taxon>
        <taxon>Stenosarchaea group</taxon>
        <taxon>Halobacteria</taxon>
        <taxon>Halobacteriales</taxon>
        <taxon>Natronomonadaceae</taxon>
        <taxon>Halosegnis</taxon>
    </lineage>
</organism>
<evidence type="ECO:0000313" key="2">
    <source>
        <dbReference type="Proteomes" id="UP000326207"/>
    </source>
</evidence>
<comment type="caution">
    <text evidence="1">The sequence shown here is derived from an EMBL/GenBank/DDBJ whole genome shotgun (WGS) entry which is preliminary data.</text>
</comment>
<dbReference type="EMBL" id="QMDY01000002">
    <property type="protein sequence ID" value="KAB7519448.1"/>
    <property type="molecule type" value="Genomic_DNA"/>
</dbReference>
<evidence type="ECO:0008006" key="3">
    <source>
        <dbReference type="Google" id="ProtNLM"/>
    </source>
</evidence>
<dbReference type="Proteomes" id="UP000326207">
    <property type="component" value="Unassembled WGS sequence"/>
</dbReference>
<sequence>MNEGNEQDVLLAVTDSLGMPRDGVEYRDTWIHKLRKTSRCEIVARTKRAATTKRLYSDDSLERYDPDIVVTQLGIVDCAPRYSNNIERRLFRSFPSRLTKRYMAVMKRVRARKARRSYVSVEDFRSYLNDYYERAMSNDITVYSIIIAPPSSTFIDSNPRIESETNRYNKIYESVTRKYDGVCLINPYQQVRNVDAIMVDNEHPNPGGHDLIYESVAKALSNTTTDTL</sequence>
<dbReference type="Gene3D" id="3.40.50.1110">
    <property type="entry name" value="SGNH hydrolase"/>
    <property type="match status" value="1"/>
</dbReference>
<reference evidence="1 2" key="1">
    <citation type="submission" date="2019-10" db="EMBL/GenBank/DDBJ databases">
        <title>Unraveling microbial dark matter from salterns through culturing: the case of the genus Halosegnis.</title>
        <authorList>
            <person name="Duran-Viseras A."/>
            <person name="Andrei A.-S."/>
            <person name="Vera-Gargallo B."/>
            <person name="Ghai R."/>
            <person name="Sanchez-Porro C."/>
            <person name="Ventosa A."/>
        </authorList>
    </citation>
    <scope>NUCLEOTIDE SEQUENCE [LARGE SCALE GENOMIC DNA]</scope>
    <source>
        <strain evidence="1 2">F19-13</strain>
    </source>
</reference>
<dbReference type="AlphaFoldDB" id="A0A5N5UKY0"/>
<name>A0A5N5UKY0_9EURY</name>
<evidence type="ECO:0000313" key="1">
    <source>
        <dbReference type="EMBL" id="KAB7519448.1"/>
    </source>
</evidence>
<protein>
    <recommendedName>
        <fullName evidence="3">SGNH/GDSL hydrolase family protein</fullName>
    </recommendedName>
</protein>